<feature type="compositionally biased region" description="Low complexity" evidence="1">
    <location>
        <begin position="364"/>
        <end position="373"/>
    </location>
</feature>
<accession>A0A0D0BXF8</accession>
<gene>
    <name evidence="2" type="ORF">CY34DRAFT_208083</name>
</gene>
<feature type="compositionally biased region" description="Polar residues" evidence="1">
    <location>
        <begin position="224"/>
        <end position="241"/>
    </location>
</feature>
<feature type="region of interest" description="Disordered" evidence="1">
    <location>
        <begin position="364"/>
        <end position="391"/>
    </location>
</feature>
<feature type="region of interest" description="Disordered" evidence="1">
    <location>
        <begin position="284"/>
        <end position="319"/>
    </location>
</feature>
<feature type="compositionally biased region" description="Basic and acidic residues" evidence="1">
    <location>
        <begin position="255"/>
        <end position="264"/>
    </location>
</feature>
<reference evidence="3" key="2">
    <citation type="submission" date="2015-01" db="EMBL/GenBank/DDBJ databases">
        <title>Evolutionary Origins and Diversification of the Mycorrhizal Mutualists.</title>
        <authorList>
            <consortium name="DOE Joint Genome Institute"/>
            <consortium name="Mycorrhizal Genomics Consortium"/>
            <person name="Kohler A."/>
            <person name="Kuo A."/>
            <person name="Nagy L.G."/>
            <person name="Floudas D."/>
            <person name="Copeland A."/>
            <person name="Barry K.W."/>
            <person name="Cichocki N."/>
            <person name="Veneault-Fourrey C."/>
            <person name="LaButti K."/>
            <person name="Lindquist E.A."/>
            <person name="Lipzen A."/>
            <person name="Lundell T."/>
            <person name="Morin E."/>
            <person name="Murat C."/>
            <person name="Riley R."/>
            <person name="Ohm R."/>
            <person name="Sun H."/>
            <person name="Tunlid A."/>
            <person name="Henrissat B."/>
            <person name="Grigoriev I.V."/>
            <person name="Hibbett D.S."/>
            <person name="Martin F."/>
        </authorList>
    </citation>
    <scope>NUCLEOTIDE SEQUENCE [LARGE SCALE GENOMIC DNA]</scope>
    <source>
        <strain evidence="3">UH-Slu-Lm8-n1</strain>
    </source>
</reference>
<evidence type="ECO:0008006" key="4">
    <source>
        <dbReference type="Google" id="ProtNLM"/>
    </source>
</evidence>
<dbReference type="InParanoid" id="A0A0D0BXF8"/>
<dbReference type="STRING" id="930992.A0A0D0BXF8"/>
<evidence type="ECO:0000256" key="1">
    <source>
        <dbReference type="SAM" id="MobiDB-lite"/>
    </source>
</evidence>
<sequence length="530" mass="57737">MHDRRPSFGSVSTPALLLTSPSAYDITQPARLGPLTDSSDIPEKRPDSQSSGMTVRRTNASIRANVGDDDIFTTQHHTRTLRRRSSRLSKWLEELRVDSPTIQRPGSLNISPDVETIGTECNPYLAYPHLSLATVRKSMDDATSMHDYVVVDDDDVQEYIPPEEPVDIKGSHGQSALADTAGTCYQSSIWLNTPPSRHQFRLSVRSPSPAASSTSPSPSRLSMFQRSSRATSNSEASNPYNHSRSSSLHTSHLVAEARSEERCTHSSPSSWRWRPSVLGHFVSISDGDTHSSTRDSPGSSSRPSMSSTTTSSSYATPSTNVMYEGGASLVPPSAPQKSHFFGSLRSRSQKAVTSSLSLFTTETSSSFPTSFSLPASEPQLPQPSGFPSSLARKSSTIRLPFSPKSRALDSALPNIFVEVPDATRPRIVYTGKSHAPRVSLSSIASHSRSTKKKLVIGGIAPNDVKRLEAVQKWCQSFGEVDQITRMPNGDLHVNFHKAEVADTVCRVRAKVYIAGVGSVHLSWYSGNKRP</sequence>
<dbReference type="OrthoDB" id="3071736at2759"/>
<feature type="compositionally biased region" description="Polar residues" evidence="1">
    <location>
        <begin position="48"/>
        <end position="62"/>
    </location>
</feature>
<protein>
    <recommendedName>
        <fullName evidence="4">RRM domain-containing protein</fullName>
    </recommendedName>
</protein>
<evidence type="ECO:0000313" key="2">
    <source>
        <dbReference type="EMBL" id="KIK47573.1"/>
    </source>
</evidence>
<feature type="compositionally biased region" description="Low complexity" evidence="1">
    <location>
        <begin position="294"/>
        <end position="319"/>
    </location>
</feature>
<dbReference type="EMBL" id="KN835145">
    <property type="protein sequence ID" value="KIK47573.1"/>
    <property type="molecule type" value="Genomic_DNA"/>
</dbReference>
<feature type="compositionally biased region" description="Low complexity" evidence="1">
    <location>
        <begin position="242"/>
        <end position="253"/>
    </location>
</feature>
<feature type="region of interest" description="Disordered" evidence="1">
    <location>
        <begin position="200"/>
        <end position="271"/>
    </location>
</feature>
<dbReference type="AlphaFoldDB" id="A0A0D0BXF8"/>
<dbReference type="Proteomes" id="UP000054485">
    <property type="component" value="Unassembled WGS sequence"/>
</dbReference>
<organism evidence="2 3">
    <name type="scientific">Suillus luteus UH-Slu-Lm8-n1</name>
    <dbReference type="NCBI Taxonomy" id="930992"/>
    <lineage>
        <taxon>Eukaryota</taxon>
        <taxon>Fungi</taxon>
        <taxon>Dikarya</taxon>
        <taxon>Basidiomycota</taxon>
        <taxon>Agaricomycotina</taxon>
        <taxon>Agaricomycetes</taxon>
        <taxon>Agaricomycetidae</taxon>
        <taxon>Boletales</taxon>
        <taxon>Suillineae</taxon>
        <taxon>Suillaceae</taxon>
        <taxon>Suillus</taxon>
    </lineage>
</organism>
<name>A0A0D0BXF8_9AGAM</name>
<feature type="compositionally biased region" description="Low complexity" evidence="1">
    <location>
        <begin position="202"/>
        <end position="222"/>
    </location>
</feature>
<evidence type="ECO:0000313" key="3">
    <source>
        <dbReference type="Proteomes" id="UP000054485"/>
    </source>
</evidence>
<reference evidence="2 3" key="1">
    <citation type="submission" date="2014-04" db="EMBL/GenBank/DDBJ databases">
        <authorList>
            <consortium name="DOE Joint Genome Institute"/>
            <person name="Kuo A."/>
            <person name="Ruytinx J."/>
            <person name="Rineau F."/>
            <person name="Colpaert J."/>
            <person name="Kohler A."/>
            <person name="Nagy L.G."/>
            <person name="Floudas D."/>
            <person name="Copeland A."/>
            <person name="Barry K.W."/>
            <person name="Cichocki N."/>
            <person name="Veneault-Fourrey C."/>
            <person name="LaButti K."/>
            <person name="Lindquist E.A."/>
            <person name="Lipzen A."/>
            <person name="Lundell T."/>
            <person name="Morin E."/>
            <person name="Murat C."/>
            <person name="Sun H."/>
            <person name="Tunlid A."/>
            <person name="Henrissat B."/>
            <person name="Grigoriev I.V."/>
            <person name="Hibbett D.S."/>
            <person name="Martin F."/>
            <person name="Nordberg H.P."/>
            <person name="Cantor M.N."/>
            <person name="Hua S.X."/>
        </authorList>
    </citation>
    <scope>NUCLEOTIDE SEQUENCE [LARGE SCALE GENOMIC DNA]</scope>
    <source>
        <strain evidence="2 3">UH-Slu-Lm8-n1</strain>
    </source>
</reference>
<keyword evidence="3" id="KW-1185">Reference proteome</keyword>
<feature type="region of interest" description="Disordered" evidence="1">
    <location>
        <begin position="27"/>
        <end position="62"/>
    </location>
</feature>
<proteinExistence type="predicted"/>
<dbReference type="HOGENOM" id="CLU_624100_0_0_1"/>